<evidence type="ECO:0000256" key="7">
    <source>
        <dbReference type="ARBA" id="ARBA00023157"/>
    </source>
</evidence>
<evidence type="ECO:0000313" key="9">
    <source>
        <dbReference type="EMBL" id="MBB5685037.1"/>
    </source>
</evidence>
<evidence type="ECO:0000256" key="4">
    <source>
        <dbReference type="ARBA" id="ARBA00022729"/>
    </source>
</evidence>
<organism evidence="9 10">
    <name type="scientific">Sphingobium boeckii</name>
    <dbReference type="NCBI Taxonomy" id="1082345"/>
    <lineage>
        <taxon>Bacteria</taxon>
        <taxon>Pseudomonadati</taxon>
        <taxon>Pseudomonadota</taxon>
        <taxon>Alphaproteobacteria</taxon>
        <taxon>Sphingomonadales</taxon>
        <taxon>Sphingomonadaceae</taxon>
        <taxon>Sphingobium</taxon>
    </lineage>
</organism>
<evidence type="ECO:0000256" key="3">
    <source>
        <dbReference type="ARBA" id="ARBA00022723"/>
    </source>
</evidence>
<dbReference type="Gene3D" id="3.40.50.1820">
    <property type="entry name" value="alpha/beta hydrolase"/>
    <property type="match status" value="1"/>
</dbReference>
<dbReference type="EMBL" id="JACIJC010000002">
    <property type="protein sequence ID" value="MBB5685037.1"/>
    <property type="molecule type" value="Genomic_DNA"/>
</dbReference>
<dbReference type="InterPro" id="IPR011118">
    <property type="entry name" value="Tannase/feruloyl_esterase"/>
</dbReference>
<dbReference type="PANTHER" id="PTHR33938">
    <property type="entry name" value="FERULOYL ESTERASE B-RELATED"/>
    <property type="match status" value="1"/>
</dbReference>
<keyword evidence="4" id="KW-0732">Signal</keyword>
<dbReference type="Proteomes" id="UP000549617">
    <property type="component" value="Unassembled WGS sequence"/>
</dbReference>
<keyword evidence="10" id="KW-1185">Reference proteome</keyword>
<dbReference type="InterPro" id="IPR029058">
    <property type="entry name" value="AB_hydrolase_fold"/>
</dbReference>
<evidence type="ECO:0000256" key="1">
    <source>
        <dbReference type="ARBA" id="ARBA00006249"/>
    </source>
</evidence>
<proteinExistence type="inferred from homology"/>
<evidence type="ECO:0000256" key="6">
    <source>
        <dbReference type="ARBA" id="ARBA00022837"/>
    </source>
</evidence>
<comment type="caution">
    <text evidence="9">The sequence shown here is derived from an EMBL/GenBank/DDBJ whole genome shotgun (WGS) entry which is preliminary data.</text>
</comment>
<feature type="compositionally biased region" description="Polar residues" evidence="8">
    <location>
        <begin position="539"/>
        <end position="549"/>
    </location>
</feature>
<keyword evidence="7" id="KW-1015">Disulfide bond</keyword>
<dbReference type="PANTHER" id="PTHR33938:SF15">
    <property type="entry name" value="FERULOYL ESTERASE B-RELATED"/>
    <property type="match status" value="1"/>
</dbReference>
<evidence type="ECO:0000256" key="8">
    <source>
        <dbReference type="SAM" id="MobiDB-lite"/>
    </source>
</evidence>
<dbReference type="GO" id="GO:0030600">
    <property type="term" value="F:feruloyl esterase activity"/>
    <property type="evidence" value="ECO:0007669"/>
    <property type="project" value="UniProtKB-EC"/>
</dbReference>
<dbReference type="AlphaFoldDB" id="A0A7W9EDE8"/>
<keyword evidence="3" id="KW-0479">Metal-binding</keyword>
<sequence length="556" mass="58802">MMMSATGEVRAAAGQAAAPAISDGCSTLTGFQAEGVTIVTAQTQPAQDPVAGVKIFDLTGQAPDGMPVAGLPSFCRIVGRIMPEQGSNIGFEVWMPTTRWDGRLHGVGVGGFAGYVDHMMLALAVKGGQVGVATDTGHDSTASGWPSADSSWARGHPQRVRDYGWRAVHLSTIAAKQLIRAFYGRDADRSYFVGCSGGGRQGLIEASRFPDDYDGIVAGAPAASLTDLAIVMSLSIQSQKAPGAAIRPEQGQLVQDEVIRQCDAGDGQVDGLVADPRQCRFDVSKLACGTSKSDQCFSPPQITALKKIYAGPRDAAGRQLTAAYLPAGSEVSTPFPFLGWDAYIWEGSPQKPTSNALAGGFLGDFIDKPFATPETFDFDTDPARLKAALSNDLDASPDLSRFFARGGKLITWHGWADAAIPPEGTLWYHEAMLRQSGEKAKDSSRLFMVPGVQHCVGGNGPWSFGQLNAPQEGDSRANSMVAALQDWVEKDVRPDSLIGRSDPGGALGFPAQKPEGQRLLCAWPRKAVLRAGGDPRNPASYSCTGSHAASTEMPRD</sequence>
<comment type="similarity">
    <text evidence="1">Belongs to the tannase family.</text>
</comment>
<dbReference type="RefSeq" id="WP_184016054.1">
    <property type="nucleotide sequence ID" value="NZ_JACIJC010000002.1"/>
</dbReference>
<keyword evidence="6" id="KW-0106">Calcium</keyword>
<dbReference type="GO" id="GO:0046872">
    <property type="term" value="F:metal ion binding"/>
    <property type="evidence" value="ECO:0007669"/>
    <property type="project" value="UniProtKB-KW"/>
</dbReference>
<evidence type="ECO:0000313" key="10">
    <source>
        <dbReference type="Proteomes" id="UP000549617"/>
    </source>
</evidence>
<evidence type="ECO:0000256" key="2">
    <source>
        <dbReference type="ARBA" id="ARBA00022487"/>
    </source>
</evidence>
<keyword evidence="5 9" id="KW-0378">Hydrolase</keyword>
<gene>
    <name evidence="9" type="ORF">FHS49_001045</name>
</gene>
<dbReference type="Pfam" id="PF07519">
    <property type="entry name" value="Tannase"/>
    <property type="match status" value="1"/>
</dbReference>
<protein>
    <submittedName>
        <fullName evidence="9">Feruloyl esterase</fullName>
        <ecNumber evidence="9">3.1.1.73</ecNumber>
    </submittedName>
</protein>
<name>A0A7W9EDE8_9SPHN</name>
<dbReference type="EC" id="3.1.1.73" evidence="9"/>
<feature type="region of interest" description="Disordered" evidence="8">
    <location>
        <begin position="531"/>
        <end position="556"/>
    </location>
</feature>
<keyword evidence="2" id="KW-0719">Serine esterase</keyword>
<evidence type="ECO:0000256" key="5">
    <source>
        <dbReference type="ARBA" id="ARBA00022801"/>
    </source>
</evidence>
<reference evidence="9 10" key="1">
    <citation type="submission" date="2020-08" db="EMBL/GenBank/DDBJ databases">
        <title>Genomic Encyclopedia of Type Strains, Phase IV (KMG-IV): sequencing the most valuable type-strain genomes for metagenomic binning, comparative biology and taxonomic classification.</title>
        <authorList>
            <person name="Goeker M."/>
        </authorList>
    </citation>
    <scope>NUCLEOTIDE SEQUENCE [LARGE SCALE GENOMIC DNA]</scope>
    <source>
        <strain evidence="9 10">DSM 25079</strain>
    </source>
</reference>
<dbReference type="SUPFAM" id="SSF53474">
    <property type="entry name" value="alpha/beta-Hydrolases"/>
    <property type="match status" value="1"/>
</dbReference>
<accession>A0A7W9EDE8</accession>